<dbReference type="PANTHER" id="PTHR43479:SF11">
    <property type="entry name" value="ACREF_ENVCD OPERON REPRESSOR-RELATED"/>
    <property type="match status" value="1"/>
</dbReference>
<dbReference type="Pfam" id="PF00440">
    <property type="entry name" value="TetR_N"/>
    <property type="match status" value="1"/>
</dbReference>
<dbReference type="PRINTS" id="PR00455">
    <property type="entry name" value="HTHTETR"/>
</dbReference>
<name>A0A940P312_9ENTE</name>
<keyword evidence="1 2" id="KW-0238">DNA-binding</keyword>
<evidence type="ECO:0000259" key="3">
    <source>
        <dbReference type="PROSITE" id="PS50977"/>
    </source>
</evidence>
<dbReference type="RefSeq" id="WP_209525672.1">
    <property type="nucleotide sequence ID" value="NZ_JAEEGA010000003.1"/>
</dbReference>
<dbReference type="InterPro" id="IPR050624">
    <property type="entry name" value="HTH-type_Tx_Regulator"/>
</dbReference>
<dbReference type="EMBL" id="JAEEGA010000003">
    <property type="protein sequence ID" value="MBP1040564.1"/>
    <property type="molecule type" value="Genomic_DNA"/>
</dbReference>
<sequence>MNKRIKQKEATRQKIIAAAKHCYSEKGFQVATKEIALAANVSHGSIFAHFPTAELLCQEVLRHYFADVGDSLDQCVRAGTDLPGYLSRWLELVQEDQAFYRRLSSESALLSADCQAKIMGFQGAIGVDMDDLLQSLNEERPLKELPLSFLVNTWLGIMQYHIQHQDWFSSEEADDHKALISQYLLLITK</sequence>
<dbReference type="GO" id="GO:0003677">
    <property type="term" value="F:DNA binding"/>
    <property type="evidence" value="ECO:0007669"/>
    <property type="project" value="UniProtKB-UniRule"/>
</dbReference>
<dbReference type="InterPro" id="IPR001647">
    <property type="entry name" value="HTH_TetR"/>
</dbReference>
<keyword evidence="5" id="KW-1185">Reference proteome</keyword>
<evidence type="ECO:0000256" key="2">
    <source>
        <dbReference type="PROSITE-ProRule" id="PRU00335"/>
    </source>
</evidence>
<accession>A0A940P312</accession>
<evidence type="ECO:0000313" key="5">
    <source>
        <dbReference type="Proteomes" id="UP000674938"/>
    </source>
</evidence>
<feature type="domain" description="HTH tetR-type" evidence="3">
    <location>
        <begin position="9"/>
        <end position="68"/>
    </location>
</feature>
<dbReference type="Gene3D" id="1.10.357.10">
    <property type="entry name" value="Tetracycline Repressor, domain 2"/>
    <property type="match status" value="1"/>
</dbReference>
<organism evidence="4 5">
    <name type="scientific">Vagococcus allomyrinae</name>
    <dbReference type="NCBI Taxonomy" id="2794353"/>
    <lineage>
        <taxon>Bacteria</taxon>
        <taxon>Bacillati</taxon>
        <taxon>Bacillota</taxon>
        <taxon>Bacilli</taxon>
        <taxon>Lactobacillales</taxon>
        <taxon>Enterococcaceae</taxon>
        <taxon>Vagococcus</taxon>
    </lineage>
</organism>
<dbReference type="InterPro" id="IPR009057">
    <property type="entry name" value="Homeodomain-like_sf"/>
</dbReference>
<gene>
    <name evidence="4" type="ORF">I6N95_06085</name>
</gene>
<dbReference type="Proteomes" id="UP000674938">
    <property type="component" value="Unassembled WGS sequence"/>
</dbReference>
<reference evidence="4" key="1">
    <citation type="submission" date="2020-12" db="EMBL/GenBank/DDBJ databases">
        <title>Vagococcus allomyrinae sp. nov. and Enterococcus lavae sp. nov., isolated from the larvae of Allomyrina dichotoma.</title>
        <authorList>
            <person name="Lee S.D."/>
        </authorList>
    </citation>
    <scope>NUCLEOTIDE SEQUENCE</scope>
    <source>
        <strain evidence="4">BWB3-3</strain>
    </source>
</reference>
<feature type="DNA-binding region" description="H-T-H motif" evidence="2">
    <location>
        <begin position="31"/>
        <end position="50"/>
    </location>
</feature>
<comment type="caution">
    <text evidence="4">The sequence shown here is derived from an EMBL/GenBank/DDBJ whole genome shotgun (WGS) entry which is preliminary data.</text>
</comment>
<dbReference type="AlphaFoldDB" id="A0A940P312"/>
<evidence type="ECO:0000313" key="4">
    <source>
        <dbReference type="EMBL" id="MBP1040564.1"/>
    </source>
</evidence>
<evidence type="ECO:0000256" key="1">
    <source>
        <dbReference type="ARBA" id="ARBA00023125"/>
    </source>
</evidence>
<dbReference type="SUPFAM" id="SSF46689">
    <property type="entry name" value="Homeodomain-like"/>
    <property type="match status" value="1"/>
</dbReference>
<dbReference type="PANTHER" id="PTHR43479">
    <property type="entry name" value="ACREF/ENVCD OPERON REPRESSOR-RELATED"/>
    <property type="match status" value="1"/>
</dbReference>
<dbReference type="PROSITE" id="PS50977">
    <property type="entry name" value="HTH_TETR_2"/>
    <property type="match status" value="1"/>
</dbReference>
<protein>
    <submittedName>
        <fullName evidence="4">TetR/AcrR family transcriptional regulator</fullName>
    </submittedName>
</protein>
<proteinExistence type="predicted"/>